<keyword evidence="2" id="KW-0378">Hydrolase</keyword>
<evidence type="ECO:0000256" key="1">
    <source>
        <dbReference type="ARBA" id="ARBA00010838"/>
    </source>
</evidence>
<dbReference type="Proteomes" id="UP000005876">
    <property type="component" value="Chromosome"/>
</dbReference>
<dbReference type="SUPFAM" id="SSF51445">
    <property type="entry name" value="(Trans)glycosidases"/>
    <property type="match status" value="1"/>
</dbReference>
<dbReference type="GO" id="GO:0016052">
    <property type="term" value="P:carbohydrate catabolic process"/>
    <property type="evidence" value="ECO:0007669"/>
    <property type="project" value="TreeGrafter"/>
</dbReference>
<evidence type="ECO:0000256" key="4">
    <source>
        <dbReference type="ARBA" id="ARBA00031448"/>
    </source>
</evidence>
<dbReference type="InterPro" id="IPR017853">
    <property type="entry name" value="GH"/>
</dbReference>
<dbReference type="AlphaFoldDB" id="G7VRC1"/>
<evidence type="ECO:0000313" key="9">
    <source>
        <dbReference type="Proteomes" id="UP000005876"/>
    </source>
</evidence>
<dbReference type="EMBL" id="CP003107">
    <property type="protein sequence ID" value="AET62020.1"/>
    <property type="molecule type" value="Genomic_DNA"/>
</dbReference>
<dbReference type="GO" id="GO:0005829">
    <property type="term" value="C:cytosol"/>
    <property type="evidence" value="ECO:0007669"/>
    <property type="project" value="TreeGrafter"/>
</dbReference>
<dbReference type="eggNOG" id="COG2723">
    <property type="taxonomic scope" value="Bacteria"/>
</dbReference>
<sequence>MKNITKEFPQGFLWGGATAANQFEGGYNVDGKGLSTADVITAGTHTTSRRITPVLEEGVNYPSHEAIDFFHRYKEDIRLFAEMGFKVFRMSIAWSRIFPNGDDTEPNEQGLQFYDRVFAELKKYNIEPLVTISHYEAPFHLTQKYNGWSDRRVVDFYVRYCEVLFNRYKDVVKYWLTFNEINILTLSFGAFMAGAMMPEGNGELAHATVKDEQVLYQALHHQFIASAKAVKLGHEINKDFKIGCMIAYMCSYPLTCHPDDILLAQQKDNLSNYLCSDVQVRGAYPGFAKRYFKENNIQINMQEEDENILKGGCVDFYTFSYYSSTCVSADPNQEKVGGNLSLGLKNPHLKASAWDWQIDPQGLRWSLNNIYNRYEIPLMVVENGLGAVDTVEEDGSINDDYRIDYLKQHIEQMKEAIADGVDLIGYTPWGCIDLVSAGTGEMKKRYGFIYVDKDNEGNGTLARSRKEELLLVQERDRNEWRAVGLNPSV</sequence>
<keyword evidence="3" id="KW-0326">Glycosidase</keyword>
<dbReference type="STRING" id="985665.HPL003_26530"/>
<evidence type="ECO:0000313" key="8">
    <source>
        <dbReference type="EMBL" id="AET62020.1"/>
    </source>
</evidence>
<comment type="similarity">
    <text evidence="1 7">Belongs to the glycosyl hydrolase 1 family.</text>
</comment>
<protein>
    <recommendedName>
        <fullName evidence="6">Amygdalase</fullName>
    </recommendedName>
    <alternativeName>
        <fullName evidence="4">Cellobiase</fullName>
    </alternativeName>
    <alternativeName>
        <fullName evidence="5">Gentiobiase</fullName>
    </alternativeName>
</protein>
<dbReference type="PROSITE" id="PS00653">
    <property type="entry name" value="GLYCOSYL_HYDROL_F1_2"/>
    <property type="match status" value="1"/>
</dbReference>
<proteinExistence type="inferred from homology"/>
<dbReference type="Pfam" id="PF00232">
    <property type="entry name" value="Glyco_hydro_1"/>
    <property type="match status" value="1"/>
</dbReference>
<name>G7VRC1_PAETH</name>
<dbReference type="KEGG" id="pta:HPL003_26530"/>
<reference evidence="9" key="1">
    <citation type="submission" date="2011-11" db="EMBL/GenBank/DDBJ databases">
        <title>Complete sequence of Paenibacillus terrae HPL-003.</title>
        <authorList>
            <person name="Shin S.H."/>
            <person name="Kim S."/>
            <person name="Kim J.Y."/>
        </authorList>
    </citation>
    <scope>NUCLEOTIDE SEQUENCE [LARGE SCALE GENOMIC DNA]</scope>
    <source>
        <strain evidence="9">HPL-003</strain>
    </source>
</reference>
<dbReference type="PANTHER" id="PTHR10353">
    <property type="entry name" value="GLYCOSYL HYDROLASE"/>
    <property type="match status" value="1"/>
</dbReference>
<dbReference type="GO" id="GO:0008422">
    <property type="term" value="F:beta-glucosidase activity"/>
    <property type="evidence" value="ECO:0007669"/>
    <property type="project" value="TreeGrafter"/>
</dbReference>
<reference evidence="8 9" key="3">
    <citation type="journal article" date="2012" name="J. Bacteriol.">
        <title>Genome Sequence of Paenibacillus terrae HPL-003, a Xylanase-Producing Bacterium Isolated from Soil Found in Forest Residue.</title>
        <authorList>
            <person name="Shin S.H."/>
            <person name="Kim S."/>
            <person name="Kim J.Y."/>
            <person name="Song H.Y."/>
            <person name="Cho S.J."/>
            <person name="Kim D.R."/>
            <person name="Lee K.I."/>
            <person name="Lim H.K."/>
            <person name="Park N.J."/>
            <person name="Hwang I.T."/>
            <person name="Yang K.S."/>
        </authorList>
    </citation>
    <scope>NUCLEOTIDE SEQUENCE [LARGE SCALE GENOMIC DNA]</scope>
    <source>
        <strain evidence="8 9">HPL-003</strain>
    </source>
</reference>
<dbReference type="InterPro" id="IPR001360">
    <property type="entry name" value="Glyco_hydro_1"/>
</dbReference>
<evidence type="ECO:0000256" key="5">
    <source>
        <dbReference type="ARBA" id="ARBA00032194"/>
    </source>
</evidence>
<organism evidence="8 9">
    <name type="scientific">Paenibacillus terrae (strain HPL-003)</name>
    <dbReference type="NCBI Taxonomy" id="985665"/>
    <lineage>
        <taxon>Bacteria</taxon>
        <taxon>Bacillati</taxon>
        <taxon>Bacillota</taxon>
        <taxon>Bacilli</taxon>
        <taxon>Bacillales</taxon>
        <taxon>Paenibacillaceae</taxon>
        <taxon>Paenibacillus</taxon>
    </lineage>
</organism>
<dbReference type="HOGENOM" id="CLU_001859_0_2_9"/>
<reference key="2">
    <citation type="submission" date="2011-11" db="EMBL/GenBank/DDBJ databases">
        <authorList>
            <person name="Shin S.H."/>
            <person name="Kim S."/>
            <person name="Kim J.Y."/>
        </authorList>
    </citation>
    <scope>NUCLEOTIDE SEQUENCE</scope>
    <source>
        <strain>HPL-003</strain>
    </source>
</reference>
<gene>
    <name evidence="8" type="ordered locus">HPL003_26530</name>
</gene>
<evidence type="ECO:0000256" key="6">
    <source>
        <dbReference type="ARBA" id="ARBA00079432"/>
    </source>
</evidence>
<dbReference type="PANTHER" id="PTHR10353:SF296">
    <property type="entry name" value="6-PHOSPHO-BETA-GLUCOSIDASE"/>
    <property type="match status" value="1"/>
</dbReference>
<dbReference type="Gene3D" id="3.20.20.80">
    <property type="entry name" value="Glycosidases"/>
    <property type="match status" value="1"/>
</dbReference>
<evidence type="ECO:0000256" key="7">
    <source>
        <dbReference type="RuleBase" id="RU003690"/>
    </source>
</evidence>
<accession>G7VRC1</accession>
<dbReference type="PRINTS" id="PR00131">
    <property type="entry name" value="GLHYDRLASE1"/>
</dbReference>
<dbReference type="InterPro" id="IPR033132">
    <property type="entry name" value="GH_1_N_CS"/>
</dbReference>
<evidence type="ECO:0000256" key="3">
    <source>
        <dbReference type="ARBA" id="ARBA00023295"/>
    </source>
</evidence>
<dbReference type="FunFam" id="3.20.20.80:FF:000004">
    <property type="entry name" value="Beta-glucosidase 6-phospho-beta-glucosidase"/>
    <property type="match status" value="1"/>
</dbReference>
<evidence type="ECO:0000256" key="2">
    <source>
        <dbReference type="ARBA" id="ARBA00022801"/>
    </source>
</evidence>
<dbReference type="NCBIfam" id="NF007154">
    <property type="entry name" value="PRK09589.1"/>
    <property type="match status" value="1"/>
</dbReference>